<name>A0A2G2W8M3_CAPBA</name>
<reference evidence="2" key="2">
    <citation type="journal article" date="2017" name="J. Anim. Genet.">
        <title>Multiple reference genome sequences of hot pepper reveal the massive evolution of plant disease resistance genes by retroduplication.</title>
        <authorList>
            <person name="Kim S."/>
            <person name="Park J."/>
            <person name="Yeom S.-I."/>
            <person name="Kim Y.-M."/>
            <person name="Seo E."/>
            <person name="Kim K.-T."/>
            <person name="Kim M.-S."/>
            <person name="Lee J.M."/>
            <person name="Cheong K."/>
            <person name="Shin H.-S."/>
            <person name="Kim S.-B."/>
            <person name="Han K."/>
            <person name="Lee J."/>
            <person name="Park M."/>
            <person name="Lee H.-A."/>
            <person name="Lee H.-Y."/>
            <person name="Lee Y."/>
            <person name="Oh S."/>
            <person name="Lee J.H."/>
            <person name="Choi E."/>
            <person name="Choi E."/>
            <person name="Lee S.E."/>
            <person name="Jeon J."/>
            <person name="Kim H."/>
            <person name="Choi G."/>
            <person name="Song H."/>
            <person name="Lee J."/>
            <person name="Lee S.-C."/>
            <person name="Kwon J.-K."/>
            <person name="Lee H.-Y."/>
            <person name="Koo N."/>
            <person name="Hong Y."/>
            <person name="Kim R.W."/>
            <person name="Kang W.-H."/>
            <person name="Huh J.H."/>
            <person name="Kang B.-C."/>
            <person name="Yang T.-J."/>
            <person name="Lee Y.-H."/>
            <person name="Bennetzen J.L."/>
            <person name="Choi D."/>
        </authorList>
    </citation>
    <scope>NUCLEOTIDE SEQUENCE [LARGE SCALE GENOMIC DNA]</scope>
    <source>
        <strain evidence="2">cv. PBC81</strain>
    </source>
</reference>
<accession>A0A2G2W8M3</accession>
<dbReference type="PANTHER" id="PTHR37222:SF1">
    <property type="entry name" value="OS02G0718000 PROTEIN"/>
    <property type="match status" value="1"/>
</dbReference>
<protein>
    <submittedName>
        <fullName evidence="1">Uncharacterized protein</fullName>
    </submittedName>
</protein>
<dbReference type="AlphaFoldDB" id="A0A2G2W8M3"/>
<dbReference type="STRING" id="33114.A0A2G2W8M3"/>
<dbReference type="Proteomes" id="UP000224567">
    <property type="component" value="Unassembled WGS sequence"/>
</dbReference>
<dbReference type="EMBL" id="MLFT02000008">
    <property type="protein sequence ID" value="PHT41576.1"/>
    <property type="molecule type" value="Genomic_DNA"/>
</dbReference>
<gene>
    <name evidence="1" type="ORF">CQW23_20430</name>
</gene>
<evidence type="ECO:0000313" key="1">
    <source>
        <dbReference type="EMBL" id="PHT41576.1"/>
    </source>
</evidence>
<dbReference type="OrthoDB" id="1735038at2759"/>
<dbReference type="PANTHER" id="PTHR37222">
    <property type="entry name" value="OS02G0718000 PROTEIN"/>
    <property type="match status" value="1"/>
</dbReference>
<comment type="caution">
    <text evidence="1">The sequence shown here is derived from an EMBL/GenBank/DDBJ whole genome shotgun (WGS) entry which is preliminary data.</text>
</comment>
<reference evidence="1 2" key="1">
    <citation type="journal article" date="2017" name="Genome Biol.">
        <title>New reference genome sequences of hot pepper reveal the massive evolution of plant disease-resistance genes by retroduplication.</title>
        <authorList>
            <person name="Kim S."/>
            <person name="Park J."/>
            <person name="Yeom S.I."/>
            <person name="Kim Y.M."/>
            <person name="Seo E."/>
            <person name="Kim K.T."/>
            <person name="Kim M.S."/>
            <person name="Lee J.M."/>
            <person name="Cheong K."/>
            <person name="Shin H.S."/>
            <person name="Kim S.B."/>
            <person name="Han K."/>
            <person name="Lee J."/>
            <person name="Park M."/>
            <person name="Lee H.A."/>
            <person name="Lee H.Y."/>
            <person name="Lee Y."/>
            <person name="Oh S."/>
            <person name="Lee J.H."/>
            <person name="Choi E."/>
            <person name="Choi E."/>
            <person name="Lee S.E."/>
            <person name="Jeon J."/>
            <person name="Kim H."/>
            <person name="Choi G."/>
            <person name="Song H."/>
            <person name="Lee J."/>
            <person name="Lee S.C."/>
            <person name="Kwon J.K."/>
            <person name="Lee H.Y."/>
            <person name="Koo N."/>
            <person name="Hong Y."/>
            <person name="Kim R.W."/>
            <person name="Kang W.H."/>
            <person name="Huh J.H."/>
            <person name="Kang B.C."/>
            <person name="Yang T.J."/>
            <person name="Lee Y.H."/>
            <person name="Bennetzen J.L."/>
            <person name="Choi D."/>
        </authorList>
    </citation>
    <scope>NUCLEOTIDE SEQUENCE [LARGE SCALE GENOMIC DNA]</scope>
    <source>
        <strain evidence="2">cv. PBC81</strain>
    </source>
</reference>
<proteinExistence type="predicted"/>
<organism evidence="1 2">
    <name type="scientific">Capsicum baccatum</name>
    <name type="common">Peruvian pepper</name>
    <dbReference type="NCBI Taxonomy" id="33114"/>
    <lineage>
        <taxon>Eukaryota</taxon>
        <taxon>Viridiplantae</taxon>
        <taxon>Streptophyta</taxon>
        <taxon>Embryophyta</taxon>
        <taxon>Tracheophyta</taxon>
        <taxon>Spermatophyta</taxon>
        <taxon>Magnoliopsida</taxon>
        <taxon>eudicotyledons</taxon>
        <taxon>Gunneridae</taxon>
        <taxon>Pentapetalae</taxon>
        <taxon>asterids</taxon>
        <taxon>lamiids</taxon>
        <taxon>Solanales</taxon>
        <taxon>Solanaceae</taxon>
        <taxon>Solanoideae</taxon>
        <taxon>Capsiceae</taxon>
        <taxon>Capsicum</taxon>
    </lineage>
</organism>
<sequence length="152" mass="17430">MFTVPPTQDEFCHFDLDYFYNPLDHASRHAPKQTFSPDMPSYIICCHNHGHGADMRGCSQSPVVPEGNPKNPEFKHQEITGPTVERDVMPLANETREVHVQFKLGLGGWISYMTQFLPIPESQYRVFWHLGYFIGVHDEARVEAEVEADLLL</sequence>
<evidence type="ECO:0000313" key="2">
    <source>
        <dbReference type="Proteomes" id="UP000224567"/>
    </source>
</evidence>
<keyword evidence="2" id="KW-1185">Reference proteome</keyword>